<feature type="compositionally biased region" description="Acidic residues" evidence="1">
    <location>
        <begin position="175"/>
        <end position="187"/>
    </location>
</feature>
<comment type="caution">
    <text evidence="2">The sequence shown here is derived from an EMBL/GenBank/DDBJ whole genome shotgun (WGS) entry which is preliminary data.</text>
</comment>
<sequence>MAGQIQSSMDIFNRPPAISEDTLQYTLYPPPSLSDKASVTSLAACVQAHVDSLLPGFLWHRDAFEVKVVNSPDNTSSWILEGRMRVGDCVDDEWCTVWLLKEISAKWDLAISVFDTDGDFLLIEAAEVLPAWVTPANSENRVWIYDARLHLIPLRHVSPPSKRRQRRRLPGGNASDDEDENGLGAGDDNDEFIAVEDALKLVSDPSVDTFAPSSVEQVVWKRISSYPQALRSHVHVTKAWLPVDIARALSANPSLTQKPVETFYTRDAAQLRAAHRMNRFPPEPAVLTTVKLTRTAYAQLVGQKFYPPKAFGRWAEREGTNEWRWRDTGMKLACGFEILYQESKGRTDAGSNSADAIRSSAQARKEALRRNPDYHKYIENLKSAGYFKGELEGSSLWNELENKAAETFVEVRRADDATRPSFATQLAAALSQAPPEVPPSSIDEDPDDWLNVDASDFDQLLERTAGSAGKRNTDAVKDSQAMDVDGEELGSKKESLEDRETNAQAEKLRKLAEKVGDFVEGQGDLDGARFADEDSSDDEFSDGMPSDSDDEDEDVDVEMDQATRQEAMDKLVPGIEPSEYGKMPASFYENSQRVATSSAETDDVETSPEEKTEASGASETAESQPHLRPLRKPLLPRDEYDGVIDSDDESDDDEQGLGEDEDAEEEDEDRPQVLGEIDIDMGNEEEEFLEFARQALGISDEQWGEIVRDRRGRGAFVPASVIVPEAKPSTNARANSGKVDSAKPASQQSGNQAFETRQDGQPNPNLDSFEAVMKAMDVELSRMRDTASAPQSASKAADKGKGKAPDTEPEEEEEDIEAAMEAELKAALERGEDDDEDEGGASVDYNLIKNFLESIKSQGGLSGPASNLAGRLQEGWFMGGDQ</sequence>
<protein>
    <recommendedName>
        <fullName evidence="4">SGT1-domain-containing protein</fullName>
    </recommendedName>
</protein>
<feature type="region of interest" description="Disordered" evidence="1">
    <location>
        <begin position="463"/>
        <end position="501"/>
    </location>
</feature>
<feature type="region of interest" description="Disordered" evidence="1">
    <location>
        <begin position="722"/>
        <end position="817"/>
    </location>
</feature>
<dbReference type="Pfam" id="PF07093">
    <property type="entry name" value="SGT1"/>
    <property type="match status" value="2"/>
</dbReference>
<evidence type="ECO:0000313" key="2">
    <source>
        <dbReference type="EMBL" id="KAL0950809.1"/>
    </source>
</evidence>
<accession>A0ABR3J586</accession>
<feature type="compositionally biased region" description="Basic and acidic residues" evidence="1">
    <location>
        <begin position="776"/>
        <end position="785"/>
    </location>
</feature>
<feature type="region of interest" description="Disordered" evidence="1">
    <location>
        <begin position="518"/>
        <end position="682"/>
    </location>
</feature>
<dbReference type="InterPro" id="IPR010770">
    <property type="entry name" value="Ecd"/>
</dbReference>
<gene>
    <name evidence="2" type="ORF">HGRIS_007573</name>
</gene>
<feature type="compositionally biased region" description="Polar residues" evidence="1">
    <location>
        <begin position="588"/>
        <end position="599"/>
    </location>
</feature>
<evidence type="ECO:0000313" key="3">
    <source>
        <dbReference type="Proteomes" id="UP001556367"/>
    </source>
</evidence>
<evidence type="ECO:0008006" key="4">
    <source>
        <dbReference type="Google" id="ProtNLM"/>
    </source>
</evidence>
<name>A0ABR3J586_9AGAR</name>
<feature type="compositionally biased region" description="Basic and acidic residues" evidence="1">
    <location>
        <begin position="796"/>
        <end position="806"/>
    </location>
</feature>
<feature type="compositionally biased region" description="Polar residues" evidence="1">
    <location>
        <begin position="744"/>
        <end position="766"/>
    </location>
</feature>
<dbReference type="PANTHER" id="PTHR13060:SF0">
    <property type="entry name" value="PROTEIN ECDYSONELESS HOMOLOG"/>
    <property type="match status" value="1"/>
</dbReference>
<keyword evidence="3" id="KW-1185">Reference proteome</keyword>
<reference evidence="3" key="1">
    <citation type="submission" date="2024-06" db="EMBL/GenBank/DDBJ databases">
        <title>Multi-omics analyses provide insights into the biosynthesis of the anticancer antibiotic pleurotin in Hohenbuehelia grisea.</title>
        <authorList>
            <person name="Weaver J.A."/>
            <person name="Alberti F."/>
        </authorList>
    </citation>
    <scope>NUCLEOTIDE SEQUENCE [LARGE SCALE GENOMIC DNA]</scope>
    <source>
        <strain evidence="3">T-177</strain>
    </source>
</reference>
<proteinExistence type="predicted"/>
<feature type="compositionally biased region" description="Basic and acidic residues" evidence="1">
    <location>
        <begin position="489"/>
        <end position="501"/>
    </location>
</feature>
<dbReference type="EMBL" id="JASNQZ010000011">
    <property type="protein sequence ID" value="KAL0950809.1"/>
    <property type="molecule type" value="Genomic_DNA"/>
</dbReference>
<feature type="compositionally biased region" description="Acidic residues" evidence="1">
    <location>
        <begin position="533"/>
        <end position="559"/>
    </location>
</feature>
<feature type="compositionally biased region" description="Acidic residues" evidence="1">
    <location>
        <begin position="641"/>
        <end position="669"/>
    </location>
</feature>
<feature type="region of interest" description="Disordered" evidence="1">
    <location>
        <begin position="161"/>
        <end position="187"/>
    </location>
</feature>
<dbReference type="PANTHER" id="PTHR13060">
    <property type="entry name" value="SGT1 PROTEIN HSGT1 SUPPRESSOR OF GCR2"/>
    <property type="match status" value="1"/>
</dbReference>
<evidence type="ECO:0000256" key="1">
    <source>
        <dbReference type="SAM" id="MobiDB-lite"/>
    </source>
</evidence>
<organism evidence="2 3">
    <name type="scientific">Hohenbuehelia grisea</name>
    <dbReference type="NCBI Taxonomy" id="104357"/>
    <lineage>
        <taxon>Eukaryota</taxon>
        <taxon>Fungi</taxon>
        <taxon>Dikarya</taxon>
        <taxon>Basidiomycota</taxon>
        <taxon>Agaricomycotina</taxon>
        <taxon>Agaricomycetes</taxon>
        <taxon>Agaricomycetidae</taxon>
        <taxon>Agaricales</taxon>
        <taxon>Pleurotineae</taxon>
        <taxon>Pleurotaceae</taxon>
        <taxon>Hohenbuehelia</taxon>
    </lineage>
</organism>
<dbReference type="Proteomes" id="UP001556367">
    <property type="component" value="Unassembled WGS sequence"/>
</dbReference>
<feature type="compositionally biased region" description="Acidic residues" evidence="1">
    <location>
        <begin position="807"/>
        <end position="817"/>
    </location>
</feature>